<evidence type="ECO:0000313" key="3">
    <source>
        <dbReference type="EMBL" id="ANJ72007.1"/>
    </source>
</evidence>
<proteinExistence type="predicted"/>
<organism evidence="3 4">
    <name type="scientific">Ralstonia insidiosa</name>
    <dbReference type="NCBI Taxonomy" id="190721"/>
    <lineage>
        <taxon>Bacteria</taxon>
        <taxon>Pseudomonadati</taxon>
        <taxon>Pseudomonadota</taxon>
        <taxon>Betaproteobacteria</taxon>
        <taxon>Burkholderiales</taxon>
        <taxon>Burkholderiaceae</taxon>
        <taxon>Ralstonia</taxon>
    </lineage>
</organism>
<dbReference type="Pfam" id="PF13362">
    <property type="entry name" value="Toprim_3"/>
    <property type="match status" value="1"/>
</dbReference>
<dbReference type="InterPro" id="IPR022081">
    <property type="entry name" value="DUF3631"/>
</dbReference>
<evidence type="ECO:0000313" key="4">
    <source>
        <dbReference type="Proteomes" id="UP000078572"/>
    </source>
</evidence>
<name>A0A191ZV95_9RALS</name>
<accession>A0A191ZV95</accession>
<feature type="domain" description="Toprim" evidence="2">
    <location>
        <begin position="136"/>
        <end position="235"/>
    </location>
</feature>
<dbReference type="InterPro" id="IPR034154">
    <property type="entry name" value="TOPRIM_DnaG/twinkle"/>
</dbReference>
<dbReference type="Proteomes" id="UP000078572">
    <property type="component" value="Chromosome 1"/>
</dbReference>
<dbReference type="EMBL" id="CP016022">
    <property type="protein sequence ID" value="ANJ72007.1"/>
    <property type="molecule type" value="Genomic_DNA"/>
</dbReference>
<feature type="domain" description="DUF3631" evidence="1">
    <location>
        <begin position="490"/>
        <end position="668"/>
    </location>
</feature>
<protein>
    <submittedName>
        <fullName evidence="3">DNA primase</fullName>
    </submittedName>
</protein>
<evidence type="ECO:0000259" key="2">
    <source>
        <dbReference type="Pfam" id="PF13362"/>
    </source>
</evidence>
<gene>
    <name evidence="3" type="ORF">A9Y76_05805</name>
</gene>
<reference evidence="4" key="1">
    <citation type="submission" date="2016-06" db="EMBL/GenBank/DDBJ databases">
        <authorList>
            <person name="Xu Y."/>
            <person name="Nagy A."/>
            <person name="Yan X."/>
            <person name="Kim S.W."/>
            <person name="Haley B."/>
            <person name="Liu N.T."/>
            <person name="Nou X."/>
        </authorList>
    </citation>
    <scope>NUCLEOTIDE SEQUENCE [LARGE SCALE GENOMIC DNA]</scope>
    <source>
        <strain evidence="4">ATCC 49129</strain>
    </source>
</reference>
<dbReference type="InterPro" id="IPR006171">
    <property type="entry name" value="TOPRIM_dom"/>
</dbReference>
<sequence length="668" mass="72520">MVRNWKGEDCLFFADDAHALSEAELIERERMVEWAKAEAAAERTRVAEEAATKCAELWSRARNVDPGHAYVERKGIKPVSAKQWGDALLIPLRDAAGKLRSLQFIQPDGSKRFKSGGAVMGCYSAVGGKPGPNAPLLICEGWATACSLHEATGYSVAAAMSAGNVLAVAQALRGEMPDVPIIVCADNDIGTSGNPGLTKAQEAARVIGARLAVPDFGHGSPEGATDFNDLAMLCGHCVVRDCIEAVWCGKGLDGAAEQSTVVETDEQAIARLAALEPLAYDRMRKAEAQRMGVQLHTLDRMVKAARGEVKSQADTPFSEVYPWPGSVDGATLLTEIALMVRRFIVCQWETAHAVALWVAMTWCIDVVDVAPIAAIVAPEKRCGKSQLLSLMGRLVNRPLPASNVTPAALFRSIDLWHPTVLIDEADAFMRENEELRGLLNCGHTRESAYVIRTVGDDHTPKQFFVWGAKAIAGIGQLADTLMDRSIALELRRKLPTESVDKLRHAEPGLFDGLRSKLARWADDNAEAVRLARPALPEALHDRAADNWEPLFQIAEVAAAQWPTLAVAAALKLSGQAEQGQSTGTQLLADIQEVIEAKAVLRIFSADLLAALCEDEEKPWATCNGGKRMSLRQLSERLQEYGIKSAQVRIGLESKKGFHVEQFRDAFGR</sequence>
<evidence type="ECO:0000259" key="1">
    <source>
        <dbReference type="Pfam" id="PF12307"/>
    </source>
</evidence>
<dbReference type="AlphaFoldDB" id="A0A191ZV95"/>
<dbReference type="Pfam" id="PF12307">
    <property type="entry name" value="DUF3631"/>
    <property type="match status" value="1"/>
</dbReference>
<dbReference type="CDD" id="cd01029">
    <property type="entry name" value="TOPRIM_primases"/>
    <property type="match status" value="1"/>
</dbReference>
<keyword evidence="4" id="KW-1185">Reference proteome</keyword>